<evidence type="ECO:0000313" key="2">
    <source>
        <dbReference type="EMBL" id="KAL3695461.1"/>
    </source>
</evidence>
<feature type="region of interest" description="Disordered" evidence="1">
    <location>
        <begin position="594"/>
        <end position="656"/>
    </location>
</feature>
<dbReference type="EMBL" id="JBJQOH010000002">
    <property type="protein sequence ID" value="KAL3695461.1"/>
    <property type="molecule type" value="Genomic_DNA"/>
</dbReference>
<reference evidence="2 3" key="1">
    <citation type="submission" date="2024-09" db="EMBL/GenBank/DDBJ databases">
        <title>Chromosome-scale assembly of Riccia sorocarpa.</title>
        <authorList>
            <person name="Paukszto L."/>
        </authorList>
    </citation>
    <scope>NUCLEOTIDE SEQUENCE [LARGE SCALE GENOMIC DNA]</scope>
    <source>
        <strain evidence="2">LP-2024</strain>
        <tissue evidence="2">Aerial parts of the thallus</tissue>
    </source>
</reference>
<name>A0ABD3HWY1_9MARC</name>
<keyword evidence="3" id="KW-1185">Reference proteome</keyword>
<comment type="caution">
    <text evidence="2">The sequence shown here is derived from an EMBL/GenBank/DDBJ whole genome shotgun (WGS) entry which is preliminary data.</text>
</comment>
<sequence length="1002" mass="113837">MSIDSKDHIDFRRALWKEDSLDSSSSRSACASIIDKYRLDFKGKEPPRVPLCRLETFTRVRKLQLSSSQAEELKRSFRLNGYMESCHGFHVSPVDEDGNDVVLTQEEEDGWDFFWKSTSQDFDRECRADPDFAPLVGKKFKVWDGNHRVSVWLQVSAEEKYRNSLLHHPRVRCVIVKPPMEALKEMEVAMHNLNITSHATVQYDWIQDAERTLQVLSTLLSEYKVLLGEKVYAELEESRKKTTTKGWYSDNMTVAAGAYIMSYSEVMAAQKELSIAEKEMEEKGTPWSESQKSKRWKDMLTDATRHWNSLIQKYTTIENPSLGPEFMSTVRELQTTLALQDKGKKDVKVEVGIDRIKAFASASVPRDLKIKLLKDHYSSDAALRSTSSCVAIQAGIVTEEVAAEEEEKFLKHFDNYRHKVWKTVWNSGKNDRHLIIDGRRAQRLFFRYAVWVRVFETLPACFTLWRLPPDETYSMFSNEDPFSTKWDDLADWERANCPFYIEQMESPVTMYDDWESHCYGRFQEYAMAELALAETSQQPERIPGLEAELKTVEEKLQQVFDPRKLQSLSGDECLAQAKEFEPRADQVVTTFTKMKRKKDDQTPKTPTIEVEEEAKDGGNSGRADSTPAAPKSNRRTRKKKAEIAPEVPAQNPSTELVEAVEAAVEDTGTTAETAPEQAPEIRTAKRIKKKSAETKDFVNGKYRQDLQFAMEKKWVPVEASLGDVIHALRSKKQGASSRAAVPALEAISSMCARLRAVGRRPKPFMIKNSKSDQGADLIMYNIPCGRAASPDYEVPGWNVFPAAANYPRHVLNLASKLLDDNGFVIIFHAGSLESSQQIADNLEAMKGEWKPFLSYDVCNDAPTYVPRSKLSHYYSKAEVIIRANRSPVVPKQDYWPFDKNNTGRDTLTIFNYNSKLQTEREGEVKKMPDSARSTANKNALVETLQSPSGSGLPSYAENMANYRAELPTPTSTRAALLKHNIHGRAIHFVDDEAREASSESPE</sequence>
<evidence type="ECO:0000256" key="1">
    <source>
        <dbReference type="SAM" id="MobiDB-lite"/>
    </source>
</evidence>
<protein>
    <submittedName>
        <fullName evidence="2">Uncharacterized protein</fullName>
    </submittedName>
</protein>
<dbReference type="AlphaFoldDB" id="A0ABD3HWY1"/>
<gene>
    <name evidence="2" type="ORF">R1sor_009537</name>
</gene>
<proteinExistence type="predicted"/>
<accession>A0ABD3HWY1</accession>
<evidence type="ECO:0000313" key="3">
    <source>
        <dbReference type="Proteomes" id="UP001633002"/>
    </source>
</evidence>
<organism evidence="2 3">
    <name type="scientific">Riccia sorocarpa</name>
    <dbReference type="NCBI Taxonomy" id="122646"/>
    <lineage>
        <taxon>Eukaryota</taxon>
        <taxon>Viridiplantae</taxon>
        <taxon>Streptophyta</taxon>
        <taxon>Embryophyta</taxon>
        <taxon>Marchantiophyta</taxon>
        <taxon>Marchantiopsida</taxon>
        <taxon>Marchantiidae</taxon>
        <taxon>Marchantiales</taxon>
        <taxon>Ricciaceae</taxon>
        <taxon>Riccia</taxon>
    </lineage>
</organism>
<dbReference type="Proteomes" id="UP001633002">
    <property type="component" value="Unassembled WGS sequence"/>
</dbReference>